<dbReference type="InterPro" id="IPR020476">
    <property type="entry name" value="Nudix_hydrolase"/>
</dbReference>
<evidence type="ECO:0000256" key="17">
    <source>
        <dbReference type="PIRSR" id="PIRSR603561-1"/>
    </source>
</evidence>
<keyword evidence="4" id="KW-0235">DNA replication</keyword>
<dbReference type="InterPro" id="IPR047127">
    <property type="entry name" value="MutT-like"/>
</dbReference>
<comment type="caution">
    <text evidence="20">The sequence shown here is derived from an EMBL/GenBank/DDBJ whole genome shotgun (WGS) entry which is preliminary data.</text>
</comment>
<dbReference type="AlphaFoldDB" id="A0A198GDG5"/>
<evidence type="ECO:0000313" key="20">
    <source>
        <dbReference type="EMBL" id="OAT34829.1"/>
    </source>
</evidence>
<protein>
    <recommendedName>
        <fullName evidence="13">8-oxo-dGTP diphosphatase</fullName>
        <ecNumber evidence="12">3.6.1.55</ecNumber>
    </recommendedName>
    <alternativeName>
        <fullName evidence="16">7,8-dihydro-8-oxoguanine-triphosphatase</fullName>
    </alternativeName>
    <alternativeName>
        <fullName evidence="15">Mutator protein MutT</fullName>
    </alternativeName>
    <alternativeName>
        <fullName evidence="14">dGTP pyrophosphohydrolase</fullName>
    </alternativeName>
</protein>
<dbReference type="CDD" id="cd03425">
    <property type="entry name" value="NUDIX_MutT_NudA_like"/>
    <property type="match status" value="1"/>
</dbReference>
<feature type="binding site" evidence="17">
    <location>
        <begin position="36"/>
        <end position="39"/>
    </location>
    <ligand>
        <name>8-oxo-dGTP</name>
        <dbReference type="ChEBI" id="CHEBI:77896"/>
    </ligand>
</feature>
<evidence type="ECO:0000256" key="5">
    <source>
        <dbReference type="ARBA" id="ARBA00022723"/>
    </source>
</evidence>
<dbReference type="EMBL" id="LXEN01000039">
    <property type="protein sequence ID" value="OAT34829.1"/>
    <property type="molecule type" value="Genomic_DNA"/>
</dbReference>
<dbReference type="PROSITE" id="PS51462">
    <property type="entry name" value="NUDIX"/>
    <property type="match status" value="1"/>
</dbReference>
<comment type="cofactor">
    <cofactor evidence="1 18">
        <name>Mg(2+)</name>
        <dbReference type="ChEBI" id="CHEBI:18420"/>
    </cofactor>
</comment>
<dbReference type="GO" id="GO:0046872">
    <property type="term" value="F:metal ion binding"/>
    <property type="evidence" value="ECO:0007669"/>
    <property type="project" value="UniProtKB-KW"/>
</dbReference>
<dbReference type="PRINTS" id="PR00502">
    <property type="entry name" value="NUDIXFAMILY"/>
</dbReference>
<dbReference type="PATRIC" id="fig|1354337.4.peg.918"/>
<proteinExistence type="inferred from homology"/>
<evidence type="ECO:0000256" key="13">
    <source>
        <dbReference type="ARBA" id="ARBA00040794"/>
    </source>
</evidence>
<keyword evidence="5 18" id="KW-0479">Metal-binding</keyword>
<dbReference type="NCBIfam" id="NF008044">
    <property type="entry name" value="PRK10776.1"/>
    <property type="match status" value="1"/>
</dbReference>
<dbReference type="InterPro" id="IPR015797">
    <property type="entry name" value="NUDIX_hydrolase-like_dom_sf"/>
</dbReference>
<dbReference type="Pfam" id="PF14815">
    <property type="entry name" value="NUDIX_4"/>
    <property type="match status" value="1"/>
</dbReference>
<feature type="binding site" evidence="18">
    <location>
        <position position="59"/>
    </location>
    <ligand>
        <name>Mg(2+)</name>
        <dbReference type="ChEBI" id="CHEBI:18420"/>
    </ligand>
</feature>
<evidence type="ECO:0000256" key="1">
    <source>
        <dbReference type="ARBA" id="ARBA00001946"/>
    </source>
</evidence>
<accession>A0A198GDG5</accession>
<dbReference type="GO" id="GO:0008413">
    <property type="term" value="F:8-oxo-7,8-dihydroguanosine triphosphate pyrophosphatase activity"/>
    <property type="evidence" value="ECO:0007669"/>
    <property type="project" value="InterPro"/>
</dbReference>
<keyword evidence="7 20" id="KW-0378">Hydrolase</keyword>
<dbReference type="GO" id="GO:0006281">
    <property type="term" value="P:DNA repair"/>
    <property type="evidence" value="ECO:0007669"/>
    <property type="project" value="UniProtKB-KW"/>
</dbReference>
<feature type="binding site" evidence="17">
    <location>
        <position position="121"/>
    </location>
    <ligand>
        <name>8-oxo-dGTP</name>
        <dbReference type="ChEBI" id="CHEBI:77896"/>
    </ligand>
</feature>
<name>A0A198GDG5_9GAMM</name>
<dbReference type="Gene3D" id="3.90.79.10">
    <property type="entry name" value="Nucleoside Triphosphate Pyrophosphohydrolase"/>
    <property type="match status" value="1"/>
</dbReference>
<dbReference type="SUPFAM" id="SSF55811">
    <property type="entry name" value="Nudix"/>
    <property type="match status" value="1"/>
</dbReference>
<dbReference type="PANTHER" id="PTHR47707:SF1">
    <property type="entry name" value="NUDIX HYDROLASE FAMILY PROTEIN"/>
    <property type="match status" value="1"/>
</dbReference>
<evidence type="ECO:0000256" key="7">
    <source>
        <dbReference type="ARBA" id="ARBA00022801"/>
    </source>
</evidence>
<sequence length="130" mass="14957">MDKKRLHIAAGVICDKRQNVFITQRPLKSHMGGYWEFPGGKLEENETPEQALFRELQEEIGIDVTCCSLIDTVVHDFPDRHITLSFFMVSEWENEPYGKEGQLSRWLPIADLNAEDFPPANRTIVALLQK</sequence>
<dbReference type="FunFam" id="3.90.79.10:FF:000014">
    <property type="entry name" value="8-oxo-dGTP diphosphatase MutT"/>
    <property type="match status" value="1"/>
</dbReference>
<organism evidence="20 21">
    <name type="scientific">Proteus myxofaciens ATCC 19692</name>
    <dbReference type="NCBI Taxonomy" id="1354337"/>
    <lineage>
        <taxon>Bacteria</taxon>
        <taxon>Pseudomonadati</taxon>
        <taxon>Pseudomonadota</taxon>
        <taxon>Gammaproteobacteria</taxon>
        <taxon>Enterobacterales</taxon>
        <taxon>Morganellaceae</taxon>
        <taxon>Proteus</taxon>
    </lineage>
</organism>
<dbReference type="InterPro" id="IPR020084">
    <property type="entry name" value="NUDIX_hydrolase_CS"/>
</dbReference>
<evidence type="ECO:0000256" key="3">
    <source>
        <dbReference type="ARBA" id="ARBA00022457"/>
    </source>
</evidence>
<evidence type="ECO:0000256" key="15">
    <source>
        <dbReference type="ARBA" id="ARBA00041979"/>
    </source>
</evidence>
<evidence type="ECO:0000313" key="21">
    <source>
        <dbReference type="Proteomes" id="UP000094023"/>
    </source>
</evidence>
<evidence type="ECO:0000256" key="6">
    <source>
        <dbReference type="ARBA" id="ARBA00022763"/>
    </source>
</evidence>
<evidence type="ECO:0000256" key="16">
    <source>
        <dbReference type="ARBA" id="ARBA00042798"/>
    </source>
</evidence>
<comment type="catalytic activity">
    <reaction evidence="11">
        <text>8-oxo-GTP + H2O = 8-oxo-GMP + diphosphate + H(+)</text>
        <dbReference type="Rhea" id="RHEA:67616"/>
        <dbReference type="ChEBI" id="CHEBI:15377"/>
        <dbReference type="ChEBI" id="CHEBI:15378"/>
        <dbReference type="ChEBI" id="CHEBI:33019"/>
        <dbReference type="ChEBI" id="CHEBI:143553"/>
        <dbReference type="ChEBI" id="CHEBI:145694"/>
    </reaction>
</comment>
<dbReference type="EC" id="3.6.1.55" evidence="12"/>
<reference evidence="20 21" key="1">
    <citation type="submission" date="2016-04" db="EMBL/GenBank/DDBJ databases">
        <title>ATOL: Assembling a taxonomically balanced genome-scale reconstruction of the evolutionary history of the Enterobacteriaceae.</title>
        <authorList>
            <person name="Plunkett G.III."/>
            <person name="Neeno-Eckwall E.C."/>
            <person name="Glasner J.D."/>
            <person name="Perna N.T."/>
        </authorList>
    </citation>
    <scope>NUCLEOTIDE SEQUENCE [LARGE SCALE GENOMIC DNA]</scope>
    <source>
        <strain evidence="20 21">ATCC 19692</strain>
    </source>
</reference>
<dbReference type="GO" id="GO:0035539">
    <property type="term" value="F:8-oxo-7,8-dihydrodeoxyguanosine triphosphate pyrophosphatase activity"/>
    <property type="evidence" value="ECO:0007669"/>
    <property type="project" value="UniProtKB-EC"/>
</dbReference>
<evidence type="ECO:0000256" key="14">
    <source>
        <dbReference type="ARBA" id="ARBA00041592"/>
    </source>
</evidence>
<keyword evidence="3" id="KW-0515">Mutator protein</keyword>
<feature type="binding site" evidence="17">
    <location>
        <position position="25"/>
    </location>
    <ligand>
        <name>8-oxo-dGTP</name>
        <dbReference type="ChEBI" id="CHEBI:77896"/>
    </ligand>
</feature>
<evidence type="ECO:0000256" key="9">
    <source>
        <dbReference type="ARBA" id="ARBA00023204"/>
    </source>
</evidence>
<feature type="binding site" evidence="18">
    <location>
        <position position="39"/>
    </location>
    <ligand>
        <name>Mg(2+)</name>
        <dbReference type="ChEBI" id="CHEBI:18420"/>
    </ligand>
</feature>
<comment type="similarity">
    <text evidence="2">Belongs to the Nudix hydrolase family.</text>
</comment>
<evidence type="ECO:0000256" key="8">
    <source>
        <dbReference type="ARBA" id="ARBA00022842"/>
    </source>
</evidence>
<dbReference type="GO" id="GO:0044716">
    <property type="term" value="F:8-oxo-GDP phosphatase activity"/>
    <property type="evidence" value="ECO:0007669"/>
    <property type="project" value="TreeGrafter"/>
</dbReference>
<evidence type="ECO:0000256" key="4">
    <source>
        <dbReference type="ARBA" id="ARBA00022705"/>
    </source>
</evidence>
<dbReference type="InterPro" id="IPR003561">
    <property type="entry name" value="Mutator_MutT"/>
</dbReference>
<keyword evidence="21" id="KW-1185">Reference proteome</keyword>
<dbReference type="NCBIfam" id="TIGR00586">
    <property type="entry name" value="mutt"/>
    <property type="match status" value="1"/>
</dbReference>
<dbReference type="PRINTS" id="PR01401">
    <property type="entry name" value="MUTATORMUTT"/>
</dbReference>
<dbReference type="PROSITE" id="PS00893">
    <property type="entry name" value="NUDIX_BOX"/>
    <property type="match status" value="1"/>
</dbReference>
<evidence type="ECO:0000256" key="12">
    <source>
        <dbReference type="ARBA" id="ARBA00038905"/>
    </source>
</evidence>
<evidence type="ECO:0000256" key="11">
    <source>
        <dbReference type="ARBA" id="ARBA00036904"/>
    </source>
</evidence>
<evidence type="ECO:0000256" key="18">
    <source>
        <dbReference type="PIRSR" id="PIRSR603561-2"/>
    </source>
</evidence>
<dbReference type="GO" id="GO:0044715">
    <property type="term" value="F:8-oxo-dGDP phosphatase activity"/>
    <property type="evidence" value="ECO:0007669"/>
    <property type="project" value="TreeGrafter"/>
</dbReference>
<dbReference type="PANTHER" id="PTHR47707">
    <property type="entry name" value="8-OXO-DGTP DIPHOSPHATASE"/>
    <property type="match status" value="1"/>
</dbReference>
<dbReference type="InterPro" id="IPR000086">
    <property type="entry name" value="NUDIX_hydrolase_dom"/>
</dbReference>
<evidence type="ECO:0000256" key="10">
    <source>
        <dbReference type="ARBA" id="ARBA00035861"/>
    </source>
</evidence>
<dbReference type="RefSeq" id="WP_066747689.1">
    <property type="nucleotide sequence ID" value="NZ_LXEN01000039.1"/>
</dbReference>
<keyword evidence="6" id="KW-0227">DNA damage</keyword>
<feature type="domain" description="Nudix hydrolase" evidence="19">
    <location>
        <begin position="3"/>
        <end position="130"/>
    </location>
</feature>
<dbReference type="Proteomes" id="UP000094023">
    <property type="component" value="Unassembled WGS sequence"/>
</dbReference>
<keyword evidence="9" id="KW-0234">DNA repair</keyword>
<comment type="catalytic activity">
    <reaction evidence="10">
        <text>8-oxo-dGTP + H2O = 8-oxo-dGMP + diphosphate + H(+)</text>
        <dbReference type="Rhea" id="RHEA:31575"/>
        <dbReference type="ChEBI" id="CHEBI:15377"/>
        <dbReference type="ChEBI" id="CHEBI:15378"/>
        <dbReference type="ChEBI" id="CHEBI:33019"/>
        <dbReference type="ChEBI" id="CHEBI:63224"/>
        <dbReference type="ChEBI" id="CHEBI:77896"/>
        <dbReference type="EC" id="3.6.1.55"/>
    </reaction>
</comment>
<evidence type="ECO:0000259" key="19">
    <source>
        <dbReference type="PROSITE" id="PS51462"/>
    </source>
</evidence>
<dbReference type="OrthoDB" id="9810648at2"/>
<dbReference type="GO" id="GO:0006260">
    <property type="term" value="P:DNA replication"/>
    <property type="evidence" value="ECO:0007669"/>
    <property type="project" value="UniProtKB-KW"/>
</dbReference>
<dbReference type="InterPro" id="IPR029119">
    <property type="entry name" value="MutY_C"/>
</dbReference>
<feature type="binding site" evidence="17">
    <location>
        <position position="30"/>
    </location>
    <ligand>
        <name>8-oxo-dGTP</name>
        <dbReference type="ChEBI" id="CHEBI:77896"/>
    </ligand>
</feature>
<dbReference type="STRING" id="1354337.M983_0900"/>
<gene>
    <name evidence="20" type="ORF">M983_0900</name>
</gene>
<evidence type="ECO:0000256" key="2">
    <source>
        <dbReference type="ARBA" id="ARBA00005582"/>
    </source>
</evidence>
<keyword evidence="8 18" id="KW-0460">Magnesium</keyword>